<dbReference type="EMBL" id="CAJNOI010000187">
    <property type="protein sequence ID" value="CAF1168641.1"/>
    <property type="molecule type" value="Genomic_DNA"/>
</dbReference>
<keyword evidence="1" id="KW-0732">Signal</keyword>
<dbReference type="Proteomes" id="UP000663877">
    <property type="component" value="Unassembled WGS sequence"/>
</dbReference>
<name>A0A814U2F0_9BILA</name>
<keyword evidence="4" id="KW-1185">Reference proteome</keyword>
<reference evidence="2" key="1">
    <citation type="submission" date="2021-02" db="EMBL/GenBank/DDBJ databases">
        <authorList>
            <person name="Nowell W R."/>
        </authorList>
    </citation>
    <scope>NUCLEOTIDE SEQUENCE</scope>
</reference>
<evidence type="ECO:0000256" key="1">
    <source>
        <dbReference type="SAM" id="SignalP"/>
    </source>
</evidence>
<organism evidence="2 5">
    <name type="scientific">Adineta steineri</name>
    <dbReference type="NCBI Taxonomy" id="433720"/>
    <lineage>
        <taxon>Eukaryota</taxon>
        <taxon>Metazoa</taxon>
        <taxon>Spiralia</taxon>
        <taxon>Gnathifera</taxon>
        <taxon>Rotifera</taxon>
        <taxon>Eurotatoria</taxon>
        <taxon>Bdelloidea</taxon>
        <taxon>Adinetida</taxon>
        <taxon>Adinetidae</taxon>
        <taxon>Adineta</taxon>
    </lineage>
</organism>
<dbReference type="Proteomes" id="UP000663832">
    <property type="component" value="Unassembled WGS sequence"/>
</dbReference>
<accession>A0A814U2F0</accession>
<evidence type="ECO:0000313" key="5">
    <source>
        <dbReference type="Proteomes" id="UP000663877"/>
    </source>
</evidence>
<feature type="chain" id="PRO_5036226065" evidence="1">
    <location>
        <begin position="21"/>
        <end position="179"/>
    </location>
</feature>
<dbReference type="OrthoDB" id="10286776at2759"/>
<evidence type="ECO:0000313" key="3">
    <source>
        <dbReference type="EMBL" id="CAF1388735.1"/>
    </source>
</evidence>
<feature type="signal peptide" evidence="1">
    <location>
        <begin position="1"/>
        <end position="20"/>
    </location>
</feature>
<sequence length="179" mass="19182">MALSLFPINISLGVVQEVQPQNCVCYDPGRLDTNNSTVACNTTHCSRGNNPNCNVAYPDYTIIRLRAFGYYGAIVTSLGCNCPGYNYSNSSDENAMDGASNGGYSYTDCDGFGGDEHDDDVIYCCKYCCGLLPVYTTTSVPTATSSTHNFPICILFSLAFILIKMIAIDSADSSGIISC</sequence>
<gene>
    <name evidence="2" type="ORF">BJG266_LOCUS25064</name>
    <name evidence="3" type="ORF">QVE165_LOCUS36084</name>
</gene>
<dbReference type="EMBL" id="CAJNOM010000358">
    <property type="protein sequence ID" value="CAF1388735.1"/>
    <property type="molecule type" value="Genomic_DNA"/>
</dbReference>
<comment type="caution">
    <text evidence="2">The sequence shown here is derived from an EMBL/GenBank/DDBJ whole genome shotgun (WGS) entry which is preliminary data.</text>
</comment>
<proteinExistence type="predicted"/>
<protein>
    <submittedName>
        <fullName evidence="2">Uncharacterized protein</fullName>
    </submittedName>
</protein>
<evidence type="ECO:0000313" key="4">
    <source>
        <dbReference type="Proteomes" id="UP000663832"/>
    </source>
</evidence>
<evidence type="ECO:0000313" key="2">
    <source>
        <dbReference type="EMBL" id="CAF1168641.1"/>
    </source>
</evidence>
<dbReference type="AlphaFoldDB" id="A0A814U2F0"/>